<feature type="region of interest" description="Disordered" evidence="3">
    <location>
        <begin position="670"/>
        <end position="718"/>
    </location>
</feature>
<dbReference type="PRINTS" id="PR01607">
    <property type="entry name" value="APYRASEFAMLY"/>
</dbReference>
<protein>
    <recommendedName>
        <fullName evidence="4">5'-Nucleotidase C-terminal domain-containing protein</fullName>
    </recommendedName>
</protein>
<evidence type="ECO:0000256" key="3">
    <source>
        <dbReference type="SAM" id="MobiDB-lite"/>
    </source>
</evidence>
<feature type="compositionally biased region" description="Basic residues" evidence="3">
    <location>
        <begin position="524"/>
        <end position="536"/>
    </location>
</feature>
<feature type="compositionally biased region" description="Basic residues" evidence="3">
    <location>
        <begin position="706"/>
        <end position="718"/>
    </location>
</feature>
<accession>A0AA36NAA0</accession>
<gene>
    <name evidence="5" type="ORF">EVOR1521_LOCUS22321</name>
</gene>
<evidence type="ECO:0000256" key="1">
    <source>
        <dbReference type="ARBA" id="ARBA00006654"/>
    </source>
</evidence>
<reference evidence="5" key="1">
    <citation type="submission" date="2023-08" db="EMBL/GenBank/DDBJ databases">
        <authorList>
            <person name="Chen Y."/>
            <person name="Shah S."/>
            <person name="Dougan E. K."/>
            <person name="Thang M."/>
            <person name="Chan C."/>
        </authorList>
    </citation>
    <scope>NUCLEOTIDE SEQUENCE</scope>
</reference>
<proteinExistence type="inferred from homology"/>
<feature type="compositionally biased region" description="Basic and acidic residues" evidence="3">
    <location>
        <begin position="594"/>
        <end position="609"/>
    </location>
</feature>
<dbReference type="Proteomes" id="UP001178507">
    <property type="component" value="Unassembled WGS sequence"/>
</dbReference>
<dbReference type="PANTHER" id="PTHR11575:SF48">
    <property type="entry name" value="5'-NUCLEOTIDASE"/>
    <property type="match status" value="1"/>
</dbReference>
<dbReference type="SUPFAM" id="SSF55816">
    <property type="entry name" value="5'-nucleotidase (syn. UDP-sugar hydrolase), C-terminal domain"/>
    <property type="match status" value="1"/>
</dbReference>
<keyword evidence="6" id="KW-1185">Reference proteome</keyword>
<evidence type="ECO:0000313" key="6">
    <source>
        <dbReference type="Proteomes" id="UP001178507"/>
    </source>
</evidence>
<dbReference type="InterPro" id="IPR029052">
    <property type="entry name" value="Metallo-depent_PP-like"/>
</dbReference>
<dbReference type="EMBL" id="CAUJNA010003305">
    <property type="protein sequence ID" value="CAJ1398554.1"/>
    <property type="molecule type" value="Genomic_DNA"/>
</dbReference>
<dbReference type="PANTHER" id="PTHR11575">
    <property type="entry name" value="5'-NUCLEOTIDASE-RELATED"/>
    <property type="match status" value="1"/>
</dbReference>
<keyword evidence="2" id="KW-0378">Hydrolase</keyword>
<feature type="region of interest" description="Disordered" evidence="3">
    <location>
        <begin position="524"/>
        <end position="656"/>
    </location>
</feature>
<dbReference type="InterPro" id="IPR006179">
    <property type="entry name" value="5_nucleotidase/apyrase"/>
</dbReference>
<dbReference type="InterPro" id="IPR008334">
    <property type="entry name" value="5'-Nucleotdase_C"/>
</dbReference>
<feature type="compositionally biased region" description="Basic residues" evidence="3">
    <location>
        <begin position="545"/>
        <end position="556"/>
    </location>
</feature>
<dbReference type="GO" id="GO:0000166">
    <property type="term" value="F:nucleotide binding"/>
    <property type="evidence" value="ECO:0007669"/>
    <property type="project" value="UniProtKB-KW"/>
</dbReference>
<dbReference type="InterPro" id="IPR036907">
    <property type="entry name" value="5'-Nucleotdase_C_sf"/>
</dbReference>
<comment type="similarity">
    <text evidence="1 2">Belongs to the 5'-nucleotidase family.</text>
</comment>
<feature type="compositionally biased region" description="Acidic residues" evidence="3">
    <location>
        <begin position="610"/>
        <end position="626"/>
    </location>
</feature>
<comment type="caution">
    <text evidence="5">The sequence shown here is derived from an EMBL/GenBank/DDBJ whole genome shotgun (WGS) entry which is preliminary data.</text>
</comment>
<dbReference type="GO" id="GO:0016787">
    <property type="term" value="F:hydrolase activity"/>
    <property type="evidence" value="ECO:0007669"/>
    <property type="project" value="UniProtKB-KW"/>
</dbReference>
<dbReference type="AlphaFoldDB" id="A0AA36NAA0"/>
<organism evidence="5 6">
    <name type="scientific">Effrenium voratum</name>
    <dbReference type="NCBI Taxonomy" id="2562239"/>
    <lineage>
        <taxon>Eukaryota</taxon>
        <taxon>Sar</taxon>
        <taxon>Alveolata</taxon>
        <taxon>Dinophyceae</taxon>
        <taxon>Suessiales</taxon>
        <taxon>Symbiodiniaceae</taxon>
        <taxon>Effrenium</taxon>
    </lineage>
</organism>
<dbReference type="Gene3D" id="3.60.21.10">
    <property type="match status" value="1"/>
</dbReference>
<sequence>MGCLEGCFAFSARKRDEGNSKSRAPDLRILTVNDVYKPERFALVRSLASDFQWPRCKLVLPGDVLGGSLFASEHRGESTVEVLNATGVDYCCLGNHEFDYGGERLRELMSLSRFPWLGSNVREASSGELFHSTVDTDSFEVPLEGGAVRVGLFGLCTAATPQLSHPGQGIRFEDPIRQAHRCIKLLQAEGCEVILALTHLSLHQDKELAQACPALTAILGGHDHDPFFLVHHGVLIAKCGQNADHLGVLDFHFHRSPSDSLSGLSVAHSFQLQTTSQVAPDPTVLRAIDKWKVNGDQDVLCTASALSSRTAELRSRESGFGCLVADAMLWAVRQKETLSVQGAIINGGFIRQDREYPPFTGLTVQEVKEEMPFPKHPAVVRLTGRQLLVALEESLRSAPTPVGCFPQLSEGMKLRYNFRAPPLQRIRRLEIDGAEVDPDREYLIVINSLFHEICADGIQTFHSSPCVYHHDELIRDVVVKYLRWRRHVTGECPHRLTAEEPEPLARGSEDGCCLLVAGCRMARSGKGHHHQHHHRAEPHPEPEVRHHHHKKHAARRPRYEEEVDDDRDEEKLAPAPEDDQRQSQDLDAWDTEDDVKLPEPVRHVRRGLDDLEADEEEQSWEDDLEDEHPRRRPSKHARPRTPLPEVDDASEADQSSERIICLGRPLTRLLRPSASPTHQSVKTQQPAGLRGPQRPRRPPQLPQRPRLQRPRRRARRAPCKRGALAVVGSCPASAGPLCWWWLS</sequence>
<dbReference type="Gene3D" id="3.90.780.10">
    <property type="entry name" value="5'-Nucleotidase, C-terminal domain"/>
    <property type="match status" value="1"/>
</dbReference>
<evidence type="ECO:0000259" key="4">
    <source>
        <dbReference type="Pfam" id="PF02872"/>
    </source>
</evidence>
<dbReference type="GO" id="GO:0009166">
    <property type="term" value="P:nucleotide catabolic process"/>
    <property type="evidence" value="ECO:0007669"/>
    <property type="project" value="InterPro"/>
</dbReference>
<feature type="compositionally biased region" description="Basic residues" evidence="3">
    <location>
        <begin position="630"/>
        <end position="639"/>
    </location>
</feature>
<evidence type="ECO:0000313" key="5">
    <source>
        <dbReference type="EMBL" id="CAJ1398554.1"/>
    </source>
</evidence>
<evidence type="ECO:0000256" key="2">
    <source>
        <dbReference type="RuleBase" id="RU362119"/>
    </source>
</evidence>
<keyword evidence="2" id="KW-0547">Nucleotide-binding</keyword>
<dbReference type="SUPFAM" id="SSF56300">
    <property type="entry name" value="Metallo-dependent phosphatases"/>
    <property type="match status" value="1"/>
</dbReference>
<dbReference type="Pfam" id="PF02872">
    <property type="entry name" value="5_nucleotid_C"/>
    <property type="match status" value="1"/>
</dbReference>
<name>A0AA36NAA0_9DINO</name>
<feature type="compositionally biased region" description="Polar residues" evidence="3">
    <location>
        <begin position="674"/>
        <end position="683"/>
    </location>
</feature>
<feature type="domain" description="5'-Nucleotidase C-terminal" evidence="4">
    <location>
        <begin position="310"/>
        <end position="449"/>
    </location>
</feature>